<keyword evidence="4 5" id="KW-0472">Membrane</keyword>
<dbReference type="Gene3D" id="1.20.5.510">
    <property type="entry name" value="Single helix bin"/>
    <property type="match status" value="1"/>
</dbReference>
<feature type="transmembrane region" description="Helical" evidence="5">
    <location>
        <begin position="198"/>
        <end position="222"/>
    </location>
</feature>
<name>A0A2T3A8F6_9PEZI</name>
<dbReference type="Pfam" id="PF01822">
    <property type="entry name" value="WSC"/>
    <property type="match status" value="1"/>
</dbReference>
<evidence type="ECO:0000256" key="5">
    <source>
        <dbReference type="SAM" id="Phobius"/>
    </source>
</evidence>
<accession>A0A2T3A8F6</accession>
<keyword evidence="3 5" id="KW-1133">Transmembrane helix</keyword>
<dbReference type="STRING" id="2025994.A0A2T3A8F6"/>
<gene>
    <name evidence="8" type="ORF">BD289DRAFT_453187</name>
</gene>
<keyword evidence="9" id="KW-1185">Reference proteome</keyword>
<dbReference type="OrthoDB" id="2019572at2759"/>
<dbReference type="PANTHER" id="PTHR15549">
    <property type="entry name" value="PAIRED IMMUNOGLOBULIN-LIKE TYPE 2 RECEPTOR"/>
    <property type="match status" value="1"/>
</dbReference>
<evidence type="ECO:0000256" key="3">
    <source>
        <dbReference type="ARBA" id="ARBA00022989"/>
    </source>
</evidence>
<reference evidence="8 9" key="1">
    <citation type="journal article" date="2018" name="Mycol. Prog.">
        <title>Coniella lustricola, a new species from submerged detritus.</title>
        <authorList>
            <person name="Raudabaugh D.B."/>
            <person name="Iturriaga T."/>
            <person name="Carver A."/>
            <person name="Mondo S."/>
            <person name="Pangilinan J."/>
            <person name="Lipzen A."/>
            <person name="He G."/>
            <person name="Amirebrahimi M."/>
            <person name="Grigoriev I.V."/>
            <person name="Miller A.N."/>
        </authorList>
    </citation>
    <scope>NUCLEOTIDE SEQUENCE [LARGE SCALE GENOMIC DNA]</scope>
    <source>
        <strain evidence="8 9">B22-T-1</strain>
    </source>
</reference>
<dbReference type="PANTHER" id="PTHR15549:SF26">
    <property type="entry name" value="AXIAL BUDDING PATTERN PROTEIN 2-RELATED"/>
    <property type="match status" value="1"/>
</dbReference>
<feature type="chain" id="PRO_5015659574" description="WSC domain-containing protein" evidence="6">
    <location>
        <begin position="20"/>
        <end position="292"/>
    </location>
</feature>
<dbReference type="PROSITE" id="PS51212">
    <property type="entry name" value="WSC"/>
    <property type="match status" value="1"/>
</dbReference>
<evidence type="ECO:0000259" key="7">
    <source>
        <dbReference type="PROSITE" id="PS51212"/>
    </source>
</evidence>
<keyword evidence="2 5" id="KW-0812">Transmembrane</keyword>
<dbReference type="Proteomes" id="UP000241462">
    <property type="component" value="Unassembled WGS sequence"/>
</dbReference>
<evidence type="ECO:0000313" key="9">
    <source>
        <dbReference type="Proteomes" id="UP000241462"/>
    </source>
</evidence>
<dbReference type="SMART" id="SM00321">
    <property type="entry name" value="WSC"/>
    <property type="match status" value="1"/>
</dbReference>
<feature type="signal peptide" evidence="6">
    <location>
        <begin position="1"/>
        <end position="19"/>
    </location>
</feature>
<evidence type="ECO:0000256" key="4">
    <source>
        <dbReference type="ARBA" id="ARBA00023136"/>
    </source>
</evidence>
<evidence type="ECO:0000256" key="2">
    <source>
        <dbReference type="ARBA" id="ARBA00022692"/>
    </source>
</evidence>
<comment type="subcellular location">
    <subcellularLocation>
        <location evidence="1">Membrane</location>
        <topology evidence="1">Single-pass membrane protein</topology>
    </subcellularLocation>
</comment>
<evidence type="ECO:0000256" key="6">
    <source>
        <dbReference type="SAM" id="SignalP"/>
    </source>
</evidence>
<dbReference type="GO" id="GO:0016020">
    <property type="term" value="C:membrane"/>
    <property type="evidence" value="ECO:0007669"/>
    <property type="project" value="UniProtKB-SubCell"/>
</dbReference>
<dbReference type="GO" id="GO:0071944">
    <property type="term" value="C:cell periphery"/>
    <property type="evidence" value="ECO:0007669"/>
    <property type="project" value="UniProtKB-ARBA"/>
</dbReference>
<evidence type="ECO:0000313" key="8">
    <source>
        <dbReference type="EMBL" id="PSR85685.1"/>
    </source>
</evidence>
<dbReference type="AlphaFoldDB" id="A0A2T3A8F6"/>
<keyword evidence="6" id="KW-0732">Signal</keyword>
<evidence type="ECO:0000256" key="1">
    <source>
        <dbReference type="ARBA" id="ARBA00004167"/>
    </source>
</evidence>
<protein>
    <recommendedName>
        <fullName evidence="7">WSC domain-containing protein</fullName>
    </recommendedName>
</protein>
<feature type="domain" description="WSC" evidence="7">
    <location>
        <begin position="47"/>
        <end position="141"/>
    </location>
</feature>
<sequence>MRFTTVLTAIVAVASPIFAADATTSESTATAATTGVPSPSAEAQLGTAISQGCYSSWGDLFHFGTSVYNSRGSCATTNCTDAGYKVAAMTGGNQCWCGNEYPPTDTRAADSKCNIGCAGYPQEACGGFANNIEYFSVFNTGLSLEVSNSEDNTTSTSASGTGTGTVVASSTITSGGHTSVVYVTPTASSKPKSSSSNLGGIIAGVVVGVVVLLAIAGGLFFFMRRRKNREIEEEHRRNAAVSAFMKPPGSSGGYSVDTDARMDPVMAQRRLSSGSIADNQDYSRRILRVTNA</sequence>
<dbReference type="EMBL" id="KZ678439">
    <property type="protein sequence ID" value="PSR85685.1"/>
    <property type="molecule type" value="Genomic_DNA"/>
</dbReference>
<organism evidence="8 9">
    <name type="scientific">Coniella lustricola</name>
    <dbReference type="NCBI Taxonomy" id="2025994"/>
    <lineage>
        <taxon>Eukaryota</taxon>
        <taxon>Fungi</taxon>
        <taxon>Dikarya</taxon>
        <taxon>Ascomycota</taxon>
        <taxon>Pezizomycotina</taxon>
        <taxon>Sordariomycetes</taxon>
        <taxon>Sordariomycetidae</taxon>
        <taxon>Diaporthales</taxon>
        <taxon>Schizoparmaceae</taxon>
        <taxon>Coniella</taxon>
    </lineage>
</organism>
<dbReference type="InParanoid" id="A0A2T3A8F6"/>
<dbReference type="InterPro" id="IPR051694">
    <property type="entry name" value="Immunoregulatory_rcpt-like"/>
</dbReference>
<proteinExistence type="predicted"/>
<dbReference type="InterPro" id="IPR002889">
    <property type="entry name" value="WSC_carb-bd"/>
</dbReference>